<sequence>MDVRIEASWKAQLEEEFEQPYWERLTAFVKAEYAAGPCFPPGKAIFRAFDLTPFEQVKVVILGQDPYHTPGAAMGLCFSVPDGHPAQPSLQNIFKELATDVGVERTRTDLSDWAQQGVFLLNSVLTVRAGAAGSHAAKGWEKLTDSAIGHLSAEREHLVFLLWGGYAQAKRSLIDSGKHLVLAAPHPSPLSASKGFFGSKPFSQTNTYLQAHGQTAVVWGDS</sequence>
<evidence type="ECO:0000256" key="2">
    <source>
        <dbReference type="ARBA" id="ARBA00002631"/>
    </source>
</evidence>
<comment type="function">
    <text evidence="2 9 11">Excises uracil residues from the DNA which can arise as a result of misincorporation of dUMP residues by DNA polymerase or due to deamination of cytosine.</text>
</comment>
<dbReference type="NCBIfam" id="NF003592">
    <property type="entry name" value="PRK05254.1-5"/>
    <property type="match status" value="1"/>
</dbReference>
<dbReference type="SMART" id="SM00986">
    <property type="entry name" value="UDG"/>
    <property type="match status" value="1"/>
</dbReference>
<evidence type="ECO:0000313" key="14">
    <source>
        <dbReference type="Proteomes" id="UP000179840"/>
    </source>
</evidence>
<dbReference type="SUPFAM" id="SSF52141">
    <property type="entry name" value="Uracil-DNA glycosylase-like"/>
    <property type="match status" value="1"/>
</dbReference>
<dbReference type="InterPro" id="IPR018085">
    <property type="entry name" value="Ura-DNA_Glyclase_AS"/>
</dbReference>
<dbReference type="InterPro" id="IPR005122">
    <property type="entry name" value="Uracil-DNA_glycosylase-like"/>
</dbReference>
<dbReference type="GO" id="GO:0097510">
    <property type="term" value="P:base-excision repair, AP site formation via deaminated base removal"/>
    <property type="evidence" value="ECO:0007669"/>
    <property type="project" value="TreeGrafter"/>
</dbReference>
<dbReference type="InterPro" id="IPR036895">
    <property type="entry name" value="Uracil-DNA_glycosylase-like_sf"/>
</dbReference>
<dbReference type="FunFam" id="3.40.470.10:FF:000001">
    <property type="entry name" value="Uracil-DNA glycosylase"/>
    <property type="match status" value="1"/>
</dbReference>
<dbReference type="GO" id="GO:0005737">
    <property type="term" value="C:cytoplasm"/>
    <property type="evidence" value="ECO:0007669"/>
    <property type="project" value="UniProtKB-SubCell"/>
</dbReference>
<dbReference type="PANTHER" id="PTHR11264">
    <property type="entry name" value="URACIL-DNA GLYCOSYLASE"/>
    <property type="match status" value="1"/>
</dbReference>
<dbReference type="NCBIfam" id="NF003588">
    <property type="entry name" value="PRK05254.1-1"/>
    <property type="match status" value="1"/>
</dbReference>
<comment type="catalytic activity">
    <reaction evidence="1 9 11">
        <text>Hydrolyzes single-stranded DNA or mismatched double-stranded DNA and polynucleotides, releasing free uracil.</text>
        <dbReference type="EC" id="3.2.2.27"/>
    </reaction>
</comment>
<evidence type="ECO:0000256" key="11">
    <source>
        <dbReference type="RuleBase" id="RU003780"/>
    </source>
</evidence>
<evidence type="ECO:0000256" key="9">
    <source>
        <dbReference type="HAMAP-Rule" id="MF_00148"/>
    </source>
</evidence>
<dbReference type="PANTHER" id="PTHR11264:SF0">
    <property type="entry name" value="URACIL-DNA GLYCOSYLASE"/>
    <property type="match status" value="1"/>
</dbReference>
<dbReference type="NCBIfam" id="NF003591">
    <property type="entry name" value="PRK05254.1-4"/>
    <property type="match status" value="1"/>
</dbReference>
<reference evidence="13 14" key="1">
    <citation type="submission" date="2015-06" db="EMBL/GenBank/DDBJ databases">
        <title>Draft genome sequencing of a biphenyl-degrading bacterium, Janthinobacterium lividum MEG1.</title>
        <authorList>
            <person name="Shimodaira J."/>
            <person name="Hatta T."/>
        </authorList>
    </citation>
    <scope>NUCLEOTIDE SEQUENCE [LARGE SCALE GENOMIC DNA]</scope>
    <source>
        <strain evidence="13 14">MEG1</strain>
    </source>
</reference>
<feature type="active site" description="Proton acceptor" evidence="9 10">
    <location>
        <position position="65"/>
    </location>
</feature>
<evidence type="ECO:0000256" key="6">
    <source>
        <dbReference type="ARBA" id="ARBA00022763"/>
    </source>
</evidence>
<dbReference type="GO" id="GO:0004844">
    <property type="term" value="F:uracil DNA N-glycosylase activity"/>
    <property type="evidence" value="ECO:0007669"/>
    <property type="project" value="UniProtKB-UniRule"/>
</dbReference>
<proteinExistence type="inferred from homology"/>
<feature type="domain" description="Uracil-DNA glycosylase-like" evidence="12">
    <location>
        <begin position="50"/>
        <end position="209"/>
    </location>
</feature>
<dbReference type="NCBIfam" id="NF003589">
    <property type="entry name" value="PRK05254.1-2"/>
    <property type="match status" value="1"/>
</dbReference>
<keyword evidence="6 9" id="KW-0227">DNA damage</keyword>
<dbReference type="EMBL" id="LFKP01000014">
    <property type="protein sequence ID" value="OHV94403.1"/>
    <property type="molecule type" value="Genomic_DNA"/>
</dbReference>
<dbReference type="Pfam" id="PF03167">
    <property type="entry name" value="UDG"/>
    <property type="match status" value="1"/>
</dbReference>
<evidence type="ECO:0000256" key="7">
    <source>
        <dbReference type="ARBA" id="ARBA00022801"/>
    </source>
</evidence>
<dbReference type="RefSeq" id="WP_071080108.1">
    <property type="nucleotide sequence ID" value="NZ_LFKP01000014.1"/>
</dbReference>
<evidence type="ECO:0000256" key="10">
    <source>
        <dbReference type="PROSITE-ProRule" id="PRU10072"/>
    </source>
</evidence>
<evidence type="ECO:0000256" key="8">
    <source>
        <dbReference type="ARBA" id="ARBA00023204"/>
    </source>
</evidence>
<protein>
    <recommendedName>
        <fullName evidence="5 9">Uracil-DNA glycosylase</fullName>
        <shortName evidence="9">UDG</shortName>
        <ecNumber evidence="4 9">3.2.2.27</ecNumber>
    </recommendedName>
</protein>
<evidence type="ECO:0000256" key="4">
    <source>
        <dbReference type="ARBA" id="ARBA00012030"/>
    </source>
</evidence>
<keyword evidence="8 9" id="KW-0234">DNA repair</keyword>
<dbReference type="PROSITE" id="PS00130">
    <property type="entry name" value="U_DNA_GLYCOSYLASE"/>
    <property type="match status" value="1"/>
</dbReference>
<comment type="subcellular location">
    <subcellularLocation>
        <location evidence="9">Cytoplasm</location>
    </subcellularLocation>
</comment>
<dbReference type="AlphaFoldDB" id="A0A1S1U5L2"/>
<dbReference type="CDD" id="cd10027">
    <property type="entry name" value="UDG-F1-like"/>
    <property type="match status" value="1"/>
</dbReference>
<dbReference type="Proteomes" id="UP000179840">
    <property type="component" value="Unassembled WGS sequence"/>
</dbReference>
<gene>
    <name evidence="9" type="primary">ung</name>
    <name evidence="13" type="ORF">AKG95_28135</name>
</gene>
<evidence type="ECO:0000256" key="3">
    <source>
        <dbReference type="ARBA" id="ARBA00008184"/>
    </source>
</evidence>
<comment type="similarity">
    <text evidence="3 9 11">Belongs to the uracil-DNA glycosylase (UDG) superfamily. UNG family.</text>
</comment>
<dbReference type="SMART" id="SM00987">
    <property type="entry name" value="UreE_C"/>
    <property type="match status" value="1"/>
</dbReference>
<comment type="caution">
    <text evidence="13">The sequence shown here is derived from an EMBL/GenBank/DDBJ whole genome shotgun (WGS) entry which is preliminary data.</text>
</comment>
<evidence type="ECO:0000259" key="12">
    <source>
        <dbReference type="SMART" id="SM00986"/>
    </source>
</evidence>
<dbReference type="InterPro" id="IPR002043">
    <property type="entry name" value="UDG_fam1"/>
</dbReference>
<evidence type="ECO:0000256" key="1">
    <source>
        <dbReference type="ARBA" id="ARBA00001400"/>
    </source>
</evidence>
<keyword evidence="7 9" id="KW-0378">Hydrolase</keyword>
<dbReference type="HAMAP" id="MF_00148">
    <property type="entry name" value="UDG"/>
    <property type="match status" value="1"/>
</dbReference>
<organism evidence="13 14">
    <name type="scientific">Janthinobacterium lividum</name>
    <dbReference type="NCBI Taxonomy" id="29581"/>
    <lineage>
        <taxon>Bacteria</taxon>
        <taxon>Pseudomonadati</taxon>
        <taxon>Pseudomonadota</taxon>
        <taxon>Betaproteobacteria</taxon>
        <taxon>Burkholderiales</taxon>
        <taxon>Oxalobacteraceae</taxon>
        <taxon>Janthinobacterium</taxon>
    </lineage>
</organism>
<dbReference type="EC" id="3.2.2.27" evidence="4 9"/>
<accession>A0A1S1U5L2</accession>
<evidence type="ECO:0000256" key="5">
    <source>
        <dbReference type="ARBA" id="ARBA00018429"/>
    </source>
</evidence>
<dbReference type="NCBIfam" id="TIGR00628">
    <property type="entry name" value="ung"/>
    <property type="match status" value="1"/>
</dbReference>
<keyword evidence="9" id="KW-0963">Cytoplasm</keyword>
<evidence type="ECO:0000313" key="13">
    <source>
        <dbReference type="EMBL" id="OHV94403.1"/>
    </source>
</evidence>
<name>A0A1S1U5L2_9BURK</name>
<dbReference type="Gene3D" id="3.40.470.10">
    <property type="entry name" value="Uracil-DNA glycosylase-like domain"/>
    <property type="match status" value="1"/>
</dbReference>